<feature type="domain" description="RING-type" evidence="10">
    <location>
        <begin position="328"/>
        <end position="369"/>
    </location>
</feature>
<evidence type="ECO:0000256" key="6">
    <source>
        <dbReference type="ARBA" id="ARBA00022786"/>
    </source>
</evidence>
<evidence type="ECO:0000313" key="11">
    <source>
        <dbReference type="EMBL" id="CAF9930807.1"/>
    </source>
</evidence>
<protein>
    <recommendedName>
        <fullName evidence="2">RING-type E3 ubiquitin transferase</fullName>
        <ecNumber evidence="2">2.3.2.27</ecNumber>
    </recommendedName>
</protein>
<evidence type="ECO:0000256" key="9">
    <source>
        <dbReference type="SAM" id="MobiDB-lite"/>
    </source>
</evidence>
<evidence type="ECO:0000256" key="4">
    <source>
        <dbReference type="ARBA" id="ARBA00022723"/>
    </source>
</evidence>
<organism evidence="11 12">
    <name type="scientific">Alectoria fallacina</name>
    <dbReference type="NCBI Taxonomy" id="1903189"/>
    <lineage>
        <taxon>Eukaryota</taxon>
        <taxon>Fungi</taxon>
        <taxon>Dikarya</taxon>
        <taxon>Ascomycota</taxon>
        <taxon>Pezizomycotina</taxon>
        <taxon>Lecanoromycetes</taxon>
        <taxon>OSLEUM clade</taxon>
        <taxon>Lecanoromycetidae</taxon>
        <taxon>Lecanorales</taxon>
        <taxon>Lecanorineae</taxon>
        <taxon>Parmeliaceae</taxon>
        <taxon>Alectoria</taxon>
    </lineage>
</organism>
<name>A0A8H3FTI0_9LECA</name>
<dbReference type="GO" id="GO:0061630">
    <property type="term" value="F:ubiquitin protein ligase activity"/>
    <property type="evidence" value="ECO:0007669"/>
    <property type="project" value="UniProtKB-EC"/>
</dbReference>
<dbReference type="AlphaFoldDB" id="A0A8H3FTI0"/>
<comment type="catalytic activity">
    <reaction evidence="1">
        <text>S-ubiquitinyl-[E2 ubiquitin-conjugating enzyme]-L-cysteine + [acceptor protein]-L-lysine = [E2 ubiquitin-conjugating enzyme]-L-cysteine + N(6)-ubiquitinyl-[acceptor protein]-L-lysine.</text>
        <dbReference type="EC" id="2.3.2.27"/>
    </reaction>
</comment>
<dbReference type="CDD" id="cd16454">
    <property type="entry name" value="RING-H2_PA-TM-RING"/>
    <property type="match status" value="1"/>
</dbReference>
<accession>A0A8H3FTI0</accession>
<dbReference type="EMBL" id="CAJPDR010000294">
    <property type="protein sequence ID" value="CAF9930807.1"/>
    <property type="molecule type" value="Genomic_DNA"/>
</dbReference>
<feature type="compositionally biased region" description="Basic and acidic residues" evidence="9">
    <location>
        <begin position="64"/>
        <end position="73"/>
    </location>
</feature>
<keyword evidence="7" id="KW-0862">Zinc</keyword>
<dbReference type="GO" id="GO:0008270">
    <property type="term" value="F:zinc ion binding"/>
    <property type="evidence" value="ECO:0007669"/>
    <property type="project" value="UniProtKB-KW"/>
</dbReference>
<dbReference type="PANTHER" id="PTHR45969">
    <property type="entry name" value="RING ZINC FINGER PROTEIN-RELATED"/>
    <property type="match status" value="1"/>
</dbReference>
<dbReference type="EC" id="2.3.2.27" evidence="2"/>
<feature type="region of interest" description="Disordered" evidence="9">
    <location>
        <begin position="109"/>
        <end position="128"/>
    </location>
</feature>
<keyword evidence="4" id="KW-0479">Metal-binding</keyword>
<keyword evidence="5 8" id="KW-0863">Zinc-finger</keyword>
<dbReference type="FunFam" id="3.30.40.10:FF:000127">
    <property type="entry name" value="E3 ubiquitin-protein ligase RNF181"/>
    <property type="match status" value="1"/>
</dbReference>
<feature type="region of interest" description="Disordered" evidence="9">
    <location>
        <begin position="378"/>
        <end position="430"/>
    </location>
</feature>
<dbReference type="Pfam" id="PF13639">
    <property type="entry name" value="zf-RING_2"/>
    <property type="match status" value="1"/>
</dbReference>
<feature type="compositionally biased region" description="Basic residues" evidence="9">
    <location>
        <begin position="181"/>
        <end position="191"/>
    </location>
</feature>
<dbReference type="OrthoDB" id="8062037at2759"/>
<dbReference type="SUPFAM" id="SSF57850">
    <property type="entry name" value="RING/U-box"/>
    <property type="match status" value="1"/>
</dbReference>
<dbReference type="PROSITE" id="PS50089">
    <property type="entry name" value="ZF_RING_2"/>
    <property type="match status" value="1"/>
</dbReference>
<feature type="region of interest" description="Disordered" evidence="9">
    <location>
        <begin position="447"/>
        <end position="509"/>
    </location>
</feature>
<sequence>MADQGGQQREIVFCHACSNEWLRHQHGLQCPECHSDAVEIIDERHDPRDNHVDVSDDDDDEDEPTSRNDDNLPHHATHRHNPWQAEAPDPDEPDIEHVEWNPAPGVHFARTSFRSSSPMGRGQANDPFAPLFQSISTIFEGAANANANIQGRPQVRNMRAIQHPTHIHRPEFASQNPFPNHQHHHIHHHHSPWTPGSGPPGGRQAVTATGRIWPQNSPNAPPNDRSINNFSVLATMLQSMQASMVDPHGDGGQHAGMPNLNTFITQMLGGVSGDAVYSEEALDRIITQMMDQNHQGSAPGPASAAAIAALPKKLADKTMMGTDGKAECSVCMDTVEIGDEVTVLPCNHWFHGDCVGAWLKEHDTCPHCRAGIMPKEGGAVIPRSPGQAPRHAQNPFPDTNSPNLGTPQSQNSINQRPPIPGAFPQPGLNQPYVIGGFQRYSEPQAFVQPRGHFPPQPLQQSQRRRSSARGNGNGNGNGNLGEGSSGSSQGSGVTGWFRNLRGGGSSGDR</sequence>
<evidence type="ECO:0000313" key="12">
    <source>
        <dbReference type="Proteomes" id="UP000664203"/>
    </source>
</evidence>
<feature type="compositionally biased region" description="Polar residues" evidence="9">
    <location>
        <begin position="396"/>
        <end position="415"/>
    </location>
</feature>
<dbReference type="InterPro" id="IPR001841">
    <property type="entry name" value="Znf_RING"/>
</dbReference>
<evidence type="ECO:0000256" key="2">
    <source>
        <dbReference type="ARBA" id="ARBA00012483"/>
    </source>
</evidence>
<dbReference type="InterPro" id="IPR013083">
    <property type="entry name" value="Znf_RING/FYVE/PHD"/>
</dbReference>
<feature type="region of interest" description="Disordered" evidence="9">
    <location>
        <begin position="44"/>
        <end position="99"/>
    </location>
</feature>
<dbReference type="PANTHER" id="PTHR45969:SF69">
    <property type="entry name" value="FINGER DOMAIN PROTEIN, PUTATIVE (AFU_ORTHOLOGUE AFUA_3G12190)-RELATED"/>
    <property type="match status" value="1"/>
</dbReference>
<keyword evidence="3" id="KW-0808">Transferase</keyword>
<proteinExistence type="predicted"/>
<reference evidence="11" key="1">
    <citation type="submission" date="2021-03" db="EMBL/GenBank/DDBJ databases">
        <authorList>
            <person name="Tagirdzhanova G."/>
        </authorList>
    </citation>
    <scope>NUCLEOTIDE SEQUENCE</scope>
</reference>
<evidence type="ECO:0000256" key="1">
    <source>
        <dbReference type="ARBA" id="ARBA00000900"/>
    </source>
</evidence>
<evidence type="ECO:0000256" key="8">
    <source>
        <dbReference type="PROSITE-ProRule" id="PRU00175"/>
    </source>
</evidence>
<comment type="caution">
    <text evidence="11">The sequence shown here is derived from an EMBL/GenBank/DDBJ whole genome shotgun (WGS) entry which is preliminary data.</text>
</comment>
<dbReference type="Gene3D" id="3.30.40.10">
    <property type="entry name" value="Zinc/RING finger domain, C3HC4 (zinc finger)"/>
    <property type="match status" value="1"/>
</dbReference>
<keyword evidence="12" id="KW-1185">Reference proteome</keyword>
<dbReference type="SMART" id="SM00184">
    <property type="entry name" value="RING"/>
    <property type="match status" value="1"/>
</dbReference>
<evidence type="ECO:0000256" key="7">
    <source>
        <dbReference type="ARBA" id="ARBA00022833"/>
    </source>
</evidence>
<dbReference type="GO" id="GO:0016567">
    <property type="term" value="P:protein ubiquitination"/>
    <property type="evidence" value="ECO:0007669"/>
    <property type="project" value="UniProtKB-ARBA"/>
</dbReference>
<keyword evidence="6" id="KW-0833">Ubl conjugation pathway</keyword>
<evidence type="ECO:0000256" key="3">
    <source>
        <dbReference type="ARBA" id="ARBA00022679"/>
    </source>
</evidence>
<feature type="compositionally biased region" description="Basic and acidic residues" evidence="9">
    <location>
        <begin position="44"/>
        <end position="54"/>
    </location>
</feature>
<dbReference type="Proteomes" id="UP000664203">
    <property type="component" value="Unassembled WGS sequence"/>
</dbReference>
<evidence type="ECO:0000259" key="10">
    <source>
        <dbReference type="PROSITE" id="PS50089"/>
    </source>
</evidence>
<feature type="compositionally biased region" description="Gly residues" evidence="9">
    <location>
        <begin position="471"/>
        <end position="484"/>
    </location>
</feature>
<feature type="region of interest" description="Disordered" evidence="9">
    <location>
        <begin position="175"/>
        <end position="207"/>
    </location>
</feature>
<gene>
    <name evidence="11" type="ORF">ALECFALPRED_004732</name>
</gene>
<evidence type="ECO:0000256" key="5">
    <source>
        <dbReference type="ARBA" id="ARBA00022771"/>
    </source>
</evidence>